<dbReference type="PROSITE" id="PS50943">
    <property type="entry name" value="HTH_CROC1"/>
    <property type="match status" value="1"/>
</dbReference>
<evidence type="ECO:0000313" key="5">
    <source>
        <dbReference type="EMBL" id="MFC6767120.1"/>
    </source>
</evidence>
<reference evidence="5 6" key="1">
    <citation type="journal article" date="2019" name="Int. J. Syst. Evol. Microbiol.">
        <title>The Global Catalogue of Microorganisms (GCM) 10K type strain sequencing project: providing services to taxonomists for standard genome sequencing and annotation.</title>
        <authorList>
            <consortium name="The Broad Institute Genomics Platform"/>
            <consortium name="The Broad Institute Genome Sequencing Center for Infectious Disease"/>
            <person name="Wu L."/>
            <person name="Ma J."/>
        </authorList>
    </citation>
    <scope>NUCLEOTIDE SEQUENCE [LARGE SCALE GENOMIC DNA]</scope>
    <source>
        <strain evidence="5 6">LMG 29247</strain>
    </source>
</reference>
<keyword evidence="2" id="KW-0804">Transcription</keyword>
<keyword evidence="6" id="KW-1185">Reference proteome</keyword>
<accession>A0ABD5SRG6</accession>
<dbReference type="AlphaFoldDB" id="A0ABD5SRG6"/>
<gene>
    <name evidence="5" type="ORF">ACFQE6_19700</name>
</gene>
<comment type="caution">
    <text evidence="5">The sequence shown here is derived from an EMBL/GenBank/DDBJ whole genome shotgun (WGS) entry which is preliminary data.</text>
</comment>
<dbReference type="InterPro" id="IPR031803">
    <property type="entry name" value="BAT_GAF/HTH-assoc"/>
</dbReference>
<dbReference type="InterPro" id="IPR001387">
    <property type="entry name" value="Cro/C1-type_HTH"/>
</dbReference>
<organism evidence="5 6">
    <name type="scientific">Natrinema soli</name>
    <dbReference type="NCBI Taxonomy" id="1930624"/>
    <lineage>
        <taxon>Archaea</taxon>
        <taxon>Methanobacteriati</taxon>
        <taxon>Methanobacteriota</taxon>
        <taxon>Stenosarchaea group</taxon>
        <taxon>Halobacteria</taxon>
        <taxon>Halobacteriales</taxon>
        <taxon>Natrialbaceae</taxon>
        <taxon>Natrinema</taxon>
    </lineage>
</organism>
<dbReference type="InterPro" id="IPR036388">
    <property type="entry name" value="WH-like_DNA-bd_sf"/>
</dbReference>
<evidence type="ECO:0000256" key="3">
    <source>
        <dbReference type="SAM" id="MobiDB-lite"/>
    </source>
</evidence>
<proteinExistence type="predicted"/>
<dbReference type="PANTHER" id="PTHR34236:SF1">
    <property type="entry name" value="DIMETHYL SULFOXIDE REDUCTASE TRANSCRIPTIONAL ACTIVATOR"/>
    <property type="match status" value="1"/>
</dbReference>
<dbReference type="Pfam" id="PF15915">
    <property type="entry name" value="BAT"/>
    <property type="match status" value="1"/>
</dbReference>
<feature type="domain" description="HTH cro/C1-type" evidence="4">
    <location>
        <begin position="229"/>
        <end position="249"/>
    </location>
</feature>
<feature type="region of interest" description="Disordered" evidence="3">
    <location>
        <begin position="1"/>
        <end position="49"/>
    </location>
</feature>
<evidence type="ECO:0000256" key="1">
    <source>
        <dbReference type="ARBA" id="ARBA00023015"/>
    </source>
</evidence>
<evidence type="ECO:0000256" key="2">
    <source>
        <dbReference type="ARBA" id="ARBA00023163"/>
    </source>
</evidence>
<dbReference type="SUPFAM" id="SSF88659">
    <property type="entry name" value="Sigma3 and sigma4 domains of RNA polymerase sigma factors"/>
    <property type="match status" value="1"/>
</dbReference>
<keyword evidence="1" id="KW-0805">Transcription regulation</keyword>
<dbReference type="Proteomes" id="UP001596383">
    <property type="component" value="Unassembled WGS sequence"/>
</dbReference>
<dbReference type="PANTHER" id="PTHR34236">
    <property type="entry name" value="DIMETHYL SULFOXIDE REDUCTASE TRANSCRIPTIONAL ACTIVATOR"/>
    <property type="match status" value="1"/>
</dbReference>
<dbReference type="InterPro" id="IPR013324">
    <property type="entry name" value="RNA_pol_sigma_r3/r4-like"/>
</dbReference>
<dbReference type="RefSeq" id="WP_273740046.1">
    <property type="nucleotide sequence ID" value="NZ_JAQIVI010000329.1"/>
</dbReference>
<feature type="compositionally biased region" description="Acidic residues" evidence="3">
    <location>
        <begin position="1"/>
        <end position="34"/>
    </location>
</feature>
<dbReference type="InterPro" id="IPR007050">
    <property type="entry name" value="HTH_bacterioopsin"/>
</dbReference>
<name>A0ABD5SRG6_9EURY</name>
<sequence length="264" mass="29121">MSIDIADAEEGVEEVTDADPETGVEGVTDAEDPIESISDPTGDRSGVRSEADGGIVAQLRLDHPDLFLRPTIRHASDVTVEPDYWTTVEPGRTLVFVTVYGTAFDAFETALETDQTVTDPVLVDRYPDRRVYRVTRTDRATTFTAEIADVGGRLLELSSSRDGWQVQLRFADRDRLVAFNDYCRDRGISVTVDHLRVSDDGDDGVVALTAKQQELLTVAYEEGYFDVPRGISQNELADRLDVSKSAVSQRLRRAIGELCSATLC</sequence>
<evidence type="ECO:0000259" key="4">
    <source>
        <dbReference type="PROSITE" id="PS50943"/>
    </source>
</evidence>
<protein>
    <submittedName>
        <fullName evidence="5">Helix-turn-helix domain-containing protein</fullName>
    </submittedName>
</protein>
<dbReference type="Gene3D" id="1.10.10.10">
    <property type="entry name" value="Winged helix-like DNA-binding domain superfamily/Winged helix DNA-binding domain"/>
    <property type="match status" value="1"/>
</dbReference>
<dbReference type="EMBL" id="JBHSWV010000329">
    <property type="protein sequence ID" value="MFC6767120.1"/>
    <property type="molecule type" value="Genomic_DNA"/>
</dbReference>
<dbReference type="Pfam" id="PF04967">
    <property type="entry name" value="HTH_10"/>
    <property type="match status" value="1"/>
</dbReference>
<evidence type="ECO:0000313" key="6">
    <source>
        <dbReference type="Proteomes" id="UP001596383"/>
    </source>
</evidence>